<evidence type="ECO:0000313" key="2">
    <source>
        <dbReference type="EMBL" id="TKI64819.1"/>
    </source>
</evidence>
<keyword evidence="3" id="KW-1185">Reference proteome</keyword>
<accession>A0A4U2YTS0</accession>
<sequence length="353" mass="37868">MGLMKQWLGRLGAGAGVAGLALTLATPGAAHADLATPKGASAGETTSDGYRAVAVDLRYDYDPGLALSLPRPPALCWWEEWPGTPYGDATDPEDVKDYWFERGGRPTGHAYAGLLSVDGEDEFDRAIDAETRGDDVTWYSMRTNGAPTDLAGRAEVLTKANCTHQNPTLYNGDPVMVTLRWFPAGNPPEPKVDPEVLAEYAYRVMRLEEPTLEWNPKIRHRAGAAMVNLPTWVWVDDTEAVGVRTVEATAGDVTVTVVARTDGIHVTWPDGAKNCSSAMATQAWGPGVPESQACTVEFTRTSGAEGIPVRTRSEWRAEWTSNTGESGDLPGRALGAVTNIPVSSSQALVTEVN</sequence>
<name>A0A4U2YTS0_9ACTN</name>
<protein>
    <submittedName>
        <fullName evidence="2">Uncharacterized protein</fullName>
    </submittedName>
</protein>
<feature type="chain" id="PRO_5021031791" evidence="1">
    <location>
        <begin position="33"/>
        <end position="353"/>
    </location>
</feature>
<proteinExistence type="predicted"/>
<reference evidence="2 3" key="1">
    <citation type="submission" date="2019-04" db="EMBL/GenBank/DDBJ databases">
        <authorList>
            <person name="Dong K."/>
        </authorList>
    </citation>
    <scope>NUCLEOTIDE SEQUENCE [LARGE SCALE GENOMIC DNA]</scope>
    <source>
        <strain evidence="3">dk3543</strain>
    </source>
</reference>
<keyword evidence="1" id="KW-0732">Signal</keyword>
<dbReference type="AlphaFoldDB" id="A0A4U2YTS0"/>
<feature type="signal peptide" evidence="1">
    <location>
        <begin position="1"/>
        <end position="32"/>
    </location>
</feature>
<evidence type="ECO:0000313" key="3">
    <source>
        <dbReference type="Proteomes" id="UP000307808"/>
    </source>
</evidence>
<dbReference type="RefSeq" id="WP_137065273.1">
    <property type="nucleotide sequence ID" value="NZ_CP040748.1"/>
</dbReference>
<comment type="caution">
    <text evidence="2">The sequence shown here is derived from an EMBL/GenBank/DDBJ whole genome shotgun (WGS) entry which is preliminary data.</text>
</comment>
<dbReference type="OrthoDB" id="3742379at2"/>
<dbReference type="EMBL" id="SZPY01000001">
    <property type="protein sequence ID" value="TKI64819.1"/>
    <property type="molecule type" value="Genomic_DNA"/>
</dbReference>
<dbReference type="Proteomes" id="UP000307808">
    <property type="component" value="Unassembled WGS sequence"/>
</dbReference>
<organism evidence="2 3">
    <name type="scientific">Nocardioides jishulii</name>
    <dbReference type="NCBI Taxonomy" id="2575440"/>
    <lineage>
        <taxon>Bacteria</taxon>
        <taxon>Bacillati</taxon>
        <taxon>Actinomycetota</taxon>
        <taxon>Actinomycetes</taxon>
        <taxon>Propionibacteriales</taxon>
        <taxon>Nocardioidaceae</taxon>
        <taxon>Nocardioides</taxon>
    </lineage>
</organism>
<evidence type="ECO:0000256" key="1">
    <source>
        <dbReference type="SAM" id="SignalP"/>
    </source>
</evidence>
<gene>
    <name evidence="2" type="ORF">FC770_06835</name>
</gene>